<keyword evidence="7" id="KW-0520">NAD</keyword>
<reference evidence="9" key="1">
    <citation type="submission" date="2019-10" db="EMBL/GenBank/DDBJ databases">
        <title>Metagenomic sequencing of thiosulfate-disproportionating enrichment culture.</title>
        <authorList>
            <person name="Umezawa K."/>
            <person name="Kojima H."/>
            <person name="Fukui M."/>
        </authorList>
    </citation>
    <scope>NUCLEOTIDE SEQUENCE</scope>
    <source>
        <strain evidence="9">45J</strain>
    </source>
</reference>
<dbReference type="PANTHER" id="PTHR23090">
    <property type="entry name" value="NH 3 /GLUTAMINE-DEPENDENT NAD + SYNTHETASE"/>
    <property type="match status" value="1"/>
</dbReference>
<dbReference type="InterPro" id="IPR014729">
    <property type="entry name" value="Rossmann-like_a/b/a_fold"/>
</dbReference>
<evidence type="ECO:0000256" key="4">
    <source>
        <dbReference type="ARBA" id="ARBA00022598"/>
    </source>
</evidence>
<evidence type="ECO:0000256" key="7">
    <source>
        <dbReference type="ARBA" id="ARBA00023027"/>
    </source>
</evidence>
<organism evidence="9">
    <name type="scientific">hot springs metagenome</name>
    <dbReference type="NCBI Taxonomy" id="433727"/>
    <lineage>
        <taxon>unclassified sequences</taxon>
        <taxon>metagenomes</taxon>
        <taxon>ecological metagenomes</taxon>
    </lineage>
</organism>
<dbReference type="SUPFAM" id="SSF56317">
    <property type="entry name" value="Carbon-nitrogen hydrolase"/>
    <property type="match status" value="1"/>
</dbReference>
<evidence type="ECO:0000256" key="1">
    <source>
        <dbReference type="ARBA" id="ARBA00005188"/>
    </source>
</evidence>
<evidence type="ECO:0000256" key="5">
    <source>
        <dbReference type="ARBA" id="ARBA00022741"/>
    </source>
</evidence>
<gene>
    <name evidence="9" type="ORF">A45J_2026</name>
</gene>
<dbReference type="PANTHER" id="PTHR23090:SF9">
    <property type="entry name" value="GLUTAMINE-DEPENDENT NAD(+) SYNTHETASE"/>
    <property type="match status" value="1"/>
</dbReference>
<dbReference type="Gene3D" id="3.60.110.10">
    <property type="entry name" value="Carbon-nitrogen hydrolase"/>
    <property type="match status" value="1"/>
</dbReference>
<dbReference type="GO" id="GO:0004359">
    <property type="term" value="F:glutaminase activity"/>
    <property type="evidence" value="ECO:0007669"/>
    <property type="project" value="InterPro"/>
</dbReference>
<proteinExistence type="inferred from homology"/>
<dbReference type="InterPro" id="IPR003010">
    <property type="entry name" value="C-N_Hydrolase"/>
</dbReference>
<name>A0A5J4L9P0_9ZZZZ</name>
<dbReference type="InterPro" id="IPR036526">
    <property type="entry name" value="C-N_Hydrolase_sf"/>
</dbReference>
<dbReference type="EMBL" id="BLAB01000001">
    <property type="protein sequence ID" value="GER94266.1"/>
    <property type="molecule type" value="Genomic_DNA"/>
</dbReference>
<comment type="pathway">
    <text evidence="1">Cofactor biosynthesis; NAD(+) biosynthesis; NAD(+) from deamido-NAD(+) (L-Gln route): step 1/1.</text>
</comment>
<dbReference type="NCBIfam" id="NF010588">
    <property type="entry name" value="PRK13981.1"/>
    <property type="match status" value="1"/>
</dbReference>
<evidence type="ECO:0000256" key="6">
    <source>
        <dbReference type="ARBA" id="ARBA00022840"/>
    </source>
</evidence>
<evidence type="ECO:0000256" key="2">
    <source>
        <dbReference type="ARBA" id="ARBA00007145"/>
    </source>
</evidence>
<dbReference type="EC" id="6.3.5.1" evidence="3"/>
<dbReference type="SUPFAM" id="SSF52402">
    <property type="entry name" value="Adenine nucleotide alpha hydrolases-like"/>
    <property type="match status" value="1"/>
</dbReference>
<feature type="domain" description="CN hydrolase" evidence="8">
    <location>
        <begin position="4"/>
        <end position="243"/>
    </location>
</feature>
<dbReference type="InterPro" id="IPR022310">
    <property type="entry name" value="NAD/GMP_synthase"/>
</dbReference>
<dbReference type="PIRSF" id="PIRSF006630">
    <property type="entry name" value="NADS_GAT"/>
    <property type="match status" value="1"/>
</dbReference>
<keyword evidence="5" id="KW-0547">Nucleotide-binding</keyword>
<evidence type="ECO:0000313" key="9">
    <source>
        <dbReference type="EMBL" id="GER94266.1"/>
    </source>
</evidence>
<keyword evidence="4" id="KW-0436">Ligase</keyword>
<keyword evidence="6" id="KW-0067">ATP-binding</keyword>
<evidence type="ECO:0000256" key="3">
    <source>
        <dbReference type="ARBA" id="ARBA00012743"/>
    </source>
</evidence>
<dbReference type="CDD" id="cd00553">
    <property type="entry name" value="NAD_synthase"/>
    <property type="match status" value="1"/>
</dbReference>
<dbReference type="PROSITE" id="PS50263">
    <property type="entry name" value="CN_HYDROLASE"/>
    <property type="match status" value="1"/>
</dbReference>
<comment type="caution">
    <text evidence="9">The sequence shown here is derived from an EMBL/GenBank/DDBJ whole genome shotgun (WGS) entry which is preliminary data.</text>
</comment>
<dbReference type="GO" id="GO:0009435">
    <property type="term" value="P:NAD+ biosynthetic process"/>
    <property type="evidence" value="ECO:0007669"/>
    <property type="project" value="UniProtKB-UniPathway"/>
</dbReference>
<dbReference type="FunFam" id="3.40.50.620:FF:000106">
    <property type="entry name" value="Glutamine-dependent NAD(+) synthetase"/>
    <property type="match status" value="1"/>
</dbReference>
<dbReference type="Pfam" id="PF02540">
    <property type="entry name" value="NAD_synthase"/>
    <property type="match status" value="1"/>
</dbReference>
<dbReference type="AlphaFoldDB" id="A0A5J4L9P0"/>
<evidence type="ECO:0000259" key="8">
    <source>
        <dbReference type="PROSITE" id="PS50263"/>
    </source>
</evidence>
<accession>A0A5J4L9P0</accession>
<dbReference type="InterPro" id="IPR014445">
    <property type="entry name" value="Gln-dep_NAD_synthase"/>
</dbReference>
<dbReference type="UniPathway" id="UPA00253">
    <property type="reaction ID" value="UER00334"/>
</dbReference>
<protein>
    <recommendedName>
        <fullName evidence="3">NAD(+) synthase (glutamine-hydrolyzing)</fullName>
        <ecNumber evidence="3">6.3.5.1</ecNumber>
    </recommendedName>
</protein>
<dbReference type="NCBIfam" id="TIGR00552">
    <property type="entry name" value="nadE"/>
    <property type="match status" value="1"/>
</dbReference>
<comment type="similarity">
    <text evidence="2">In the C-terminal section; belongs to the NAD synthetase family.</text>
</comment>
<dbReference type="HAMAP" id="MF_02090">
    <property type="entry name" value="NadE_glutamine_dep"/>
    <property type="match status" value="1"/>
</dbReference>
<dbReference type="GO" id="GO:0005524">
    <property type="term" value="F:ATP binding"/>
    <property type="evidence" value="ECO:0007669"/>
    <property type="project" value="UniProtKB-KW"/>
</dbReference>
<dbReference type="CDD" id="cd07570">
    <property type="entry name" value="GAT_Gln-NAD-synth"/>
    <property type="match status" value="1"/>
</dbReference>
<dbReference type="GO" id="GO:0003952">
    <property type="term" value="F:NAD+ synthase (glutamine-hydrolyzing) activity"/>
    <property type="evidence" value="ECO:0007669"/>
    <property type="project" value="UniProtKB-EC"/>
</dbReference>
<dbReference type="Pfam" id="PF00795">
    <property type="entry name" value="CN_hydrolase"/>
    <property type="match status" value="1"/>
</dbReference>
<dbReference type="Gene3D" id="3.40.50.620">
    <property type="entry name" value="HUPs"/>
    <property type="match status" value="1"/>
</dbReference>
<sequence length="576" mass="65334">MKTARIALCQINSTVGDFSGNVEKIVRFINDADRYKPDIIAFPELAITGYPPEDLLLKPQFIEDNLNALRDIQHIVDDFIVIVGFVDKRDDIYNAIAVIHKKNIVDIYHKVHLPNYGVFDEYRYFQAGTRYPVYQMGDVTFGVNICEDIWYPEGPATIQALSGAEFIININASPYHIGKTSFREKMLSTRASDSNIIMAYLNTVGGQDELVFDGRSFVVDHDGNVISVAKQFDEDMIIVDLDLDAVFMKRLHNPRRRQQIIALGKGMVEKIIIERKKRSPTHSPIHPFTSPPLHIEEEVYNALVLGTRDYVRKNGFKKVCIGLSGGIDSSLVATIAVDAIGRDNVTGIFMPSPYTSKESREDAYELAKNLEINIIEVPINDIFETYLDTLKPQFKDMPSNTTEENIQARIRGNILMAFSNKFGWLVLTTGNKSEMSVGYATLYGDMAGGFAVIKDVAKTLVYRICKWKNQKEGKALIPERVLLKEPSAELKSGQKDTDTLPPYEILDPILKAYVEEDKSFDEIINLGCEEECVRKVIKMVDTSEYKRRQSPPGIKITPRAFGRDRRFPITNRYRSW</sequence>
<dbReference type="GO" id="GO:0005737">
    <property type="term" value="C:cytoplasm"/>
    <property type="evidence" value="ECO:0007669"/>
    <property type="project" value="InterPro"/>
</dbReference>
<dbReference type="InterPro" id="IPR003694">
    <property type="entry name" value="NAD_synthase"/>
</dbReference>